<evidence type="ECO:0000313" key="2">
    <source>
        <dbReference type="Proteomes" id="UP000574769"/>
    </source>
</evidence>
<dbReference type="EMBL" id="JACHNY010000004">
    <property type="protein sequence ID" value="MBB4618012.1"/>
    <property type="molecule type" value="Genomic_DNA"/>
</dbReference>
<dbReference type="Proteomes" id="UP000574769">
    <property type="component" value="Unassembled WGS sequence"/>
</dbReference>
<dbReference type="AlphaFoldDB" id="A0A7W7AL47"/>
<reference evidence="1 2" key="1">
    <citation type="submission" date="2020-08" db="EMBL/GenBank/DDBJ databases">
        <title>Genomic Encyclopedia of Type Strains, Phase IV (KMG-IV): sequencing the most valuable type-strain genomes for metagenomic binning, comparative biology and taxonomic classification.</title>
        <authorList>
            <person name="Goeker M."/>
        </authorList>
    </citation>
    <scope>NUCLEOTIDE SEQUENCE [LARGE SCALE GENOMIC DNA]</scope>
    <source>
        <strain evidence="1 2">DSM 15867</strain>
    </source>
</reference>
<evidence type="ECO:0000313" key="1">
    <source>
        <dbReference type="EMBL" id="MBB4618012.1"/>
    </source>
</evidence>
<comment type="caution">
    <text evidence="1">The sequence shown here is derived from an EMBL/GenBank/DDBJ whole genome shotgun (WGS) entry which is preliminary data.</text>
</comment>
<gene>
    <name evidence="1" type="ORF">GGQ96_002148</name>
</gene>
<accession>A0A7W7AL47</accession>
<proteinExistence type="predicted"/>
<name>A0A7W7AL47_9SPHN</name>
<organism evidence="1 2">
    <name type="scientific">Sphingomonas abaci</name>
    <dbReference type="NCBI Taxonomy" id="237611"/>
    <lineage>
        <taxon>Bacteria</taxon>
        <taxon>Pseudomonadati</taxon>
        <taxon>Pseudomonadota</taxon>
        <taxon>Alphaproteobacteria</taxon>
        <taxon>Sphingomonadales</taxon>
        <taxon>Sphingomonadaceae</taxon>
        <taxon>Sphingomonas</taxon>
    </lineage>
</organism>
<keyword evidence="2" id="KW-1185">Reference proteome</keyword>
<sequence length="80" mass="8350">MPIAVPVKITPPADLLRCADRPAGLPEDPALVAQIPTRARAGIIRLARAFGANADQLDRLVEFVSPGACHPTPSASPSKD</sequence>
<dbReference type="RefSeq" id="WP_343059002.1">
    <property type="nucleotide sequence ID" value="NZ_JACHNY010000004.1"/>
</dbReference>
<protein>
    <submittedName>
        <fullName evidence="1">Uncharacterized protein</fullName>
    </submittedName>
</protein>